<protein>
    <recommendedName>
        <fullName evidence="3">Antifreeze protein</fullName>
    </recommendedName>
</protein>
<dbReference type="Proteomes" id="UP000315673">
    <property type="component" value="Chromosome"/>
</dbReference>
<reference evidence="1 2" key="1">
    <citation type="submission" date="2019-07" db="EMBL/GenBank/DDBJ databases">
        <title>Full genome sequence of Sphingomonas sp. 4R-6-7(HKS19).</title>
        <authorList>
            <person name="Im W.-T."/>
        </authorList>
    </citation>
    <scope>NUCLEOTIDE SEQUENCE [LARGE SCALE GENOMIC DNA]</scope>
    <source>
        <strain evidence="1 2">HKS19</strain>
    </source>
</reference>
<keyword evidence="2" id="KW-1185">Reference proteome</keyword>
<dbReference type="KEGG" id="spai:FPZ24_12110"/>
<gene>
    <name evidence="1" type="ORF">FPZ24_12110</name>
</gene>
<evidence type="ECO:0000313" key="2">
    <source>
        <dbReference type="Proteomes" id="UP000315673"/>
    </source>
</evidence>
<dbReference type="OrthoDB" id="7432973at2"/>
<proteinExistence type="predicted"/>
<name>A0A5B8LMF1_9SPHN</name>
<organism evidence="1 2">
    <name type="scientific">Sphingomonas panacisoli</name>
    <dbReference type="NCBI Taxonomy" id="1813879"/>
    <lineage>
        <taxon>Bacteria</taxon>
        <taxon>Pseudomonadati</taxon>
        <taxon>Pseudomonadota</taxon>
        <taxon>Alphaproteobacteria</taxon>
        <taxon>Sphingomonadales</taxon>
        <taxon>Sphingomonadaceae</taxon>
        <taxon>Sphingomonas</taxon>
    </lineage>
</organism>
<accession>A0A5B8LMF1</accession>
<evidence type="ECO:0008006" key="3">
    <source>
        <dbReference type="Google" id="ProtNLM"/>
    </source>
</evidence>
<sequence>MSAWMNAGMDAWFLGLESSMVIGLRLAKMSRGGAPAANEMSLMVTEKMQSGIDLAAALATGKLGSTPVAGARGTINHLRRKVAANRRRLTR</sequence>
<dbReference type="AlphaFoldDB" id="A0A5B8LMF1"/>
<evidence type="ECO:0000313" key="1">
    <source>
        <dbReference type="EMBL" id="QDZ09189.1"/>
    </source>
</evidence>
<dbReference type="EMBL" id="CP042306">
    <property type="protein sequence ID" value="QDZ09189.1"/>
    <property type="molecule type" value="Genomic_DNA"/>
</dbReference>